<accession>A0A6L3VTE1</accession>
<keyword evidence="6" id="KW-1185">Reference proteome</keyword>
<dbReference type="OrthoDB" id="9803968at2"/>
<dbReference type="Gene3D" id="3.40.50.12780">
    <property type="entry name" value="N-terminal domain of ligase-like"/>
    <property type="match status" value="1"/>
</dbReference>
<evidence type="ECO:0000256" key="3">
    <source>
        <dbReference type="SAM" id="MobiDB-lite"/>
    </source>
</evidence>
<evidence type="ECO:0000259" key="4">
    <source>
        <dbReference type="Pfam" id="PF00501"/>
    </source>
</evidence>
<dbReference type="InterPro" id="IPR042099">
    <property type="entry name" value="ANL_N_sf"/>
</dbReference>
<keyword evidence="2" id="KW-0436">Ligase</keyword>
<dbReference type="PANTHER" id="PTHR43201">
    <property type="entry name" value="ACYL-COA SYNTHETASE"/>
    <property type="match status" value="1"/>
</dbReference>
<dbReference type="Proteomes" id="UP000483004">
    <property type="component" value="Unassembled WGS sequence"/>
</dbReference>
<comment type="caution">
    <text evidence="5">The sequence shown here is derived from an EMBL/GenBank/DDBJ whole genome shotgun (WGS) entry which is preliminary data.</text>
</comment>
<reference evidence="5 6" key="1">
    <citation type="submission" date="2019-09" db="EMBL/GenBank/DDBJ databases">
        <title>Actinomadura physcomitrii sp. nov., a novel actinomycete isolated from moss [Physcomitrium sphaericum (Ludw) Fuernr].</title>
        <authorList>
            <person name="Liu C."/>
            <person name="Zhuang X."/>
        </authorList>
    </citation>
    <scope>NUCLEOTIDE SEQUENCE [LARGE SCALE GENOMIC DNA]</scope>
    <source>
        <strain evidence="5 6">CYP1-1B</strain>
    </source>
</reference>
<organism evidence="5 6">
    <name type="scientific">Actinomadura montaniterrae</name>
    <dbReference type="NCBI Taxonomy" id="1803903"/>
    <lineage>
        <taxon>Bacteria</taxon>
        <taxon>Bacillati</taxon>
        <taxon>Actinomycetota</taxon>
        <taxon>Actinomycetes</taxon>
        <taxon>Streptosporangiales</taxon>
        <taxon>Thermomonosporaceae</taxon>
        <taxon>Actinomadura</taxon>
    </lineage>
</organism>
<proteinExistence type="inferred from homology"/>
<dbReference type="AlphaFoldDB" id="A0A6L3VTE1"/>
<dbReference type="EMBL" id="WBMR01000067">
    <property type="protein sequence ID" value="KAB2378909.1"/>
    <property type="molecule type" value="Genomic_DNA"/>
</dbReference>
<evidence type="ECO:0000256" key="2">
    <source>
        <dbReference type="ARBA" id="ARBA00022598"/>
    </source>
</evidence>
<dbReference type="SUPFAM" id="SSF56801">
    <property type="entry name" value="Acetyl-CoA synthetase-like"/>
    <property type="match status" value="1"/>
</dbReference>
<dbReference type="Pfam" id="PF00501">
    <property type="entry name" value="AMP-binding"/>
    <property type="match status" value="1"/>
</dbReference>
<name>A0A6L3VTE1_9ACTN</name>
<protein>
    <submittedName>
        <fullName evidence="5">AMP-binding protein</fullName>
    </submittedName>
</protein>
<dbReference type="PANTHER" id="PTHR43201:SF5">
    <property type="entry name" value="MEDIUM-CHAIN ACYL-COA LIGASE ACSF2, MITOCHONDRIAL"/>
    <property type="match status" value="1"/>
</dbReference>
<feature type="non-terminal residue" evidence="5">
    <location>
        <position position="401"/>
    </location>
</feature>
<sequence length="401" mass="42827">MVDVASSPPPLGDVLTALAAEGPDLPAVTCADRTLTRRQLESRANRLARAYEALGVGQGDFVTVALPNGTEFFEACYAIWKLGAVPQPVSHRLPVPELSRIIGLADPSLVIGVPVDGRAWVPAGFEPDPGLDEAPPPSRTSPAWKAPTSGGSTGSPKLIVSGSTGRLDTAAIAARYHLRPGQVQLVPGPLYHNAPLLLSMVGTFLGQHVIVLPRFDARTALAEIGRHRVNVVNLVPTMMARMLRVLDAEPGSHDLRSLEVVWHMGAPCPQWLKRRWIGLLGAERLHEMYGATEAIALASIGGREWLARPGSVGRPVVGEIRVVGPDGEPVPPGDVGDVVMRRPAGSPPTYRYIGAQARTYEGGWESLGDMGWLDEDGYLYLADRDTDMLLVGGANVYPAEV</sequence>
<comment type="similarity">
    <text evidence="1">Belongs to the ATP-dependent AMP-binding enzyme family.</text>
</comment>
<dbReference type="GO" id="GO:0006631">
    <property type="term" value="P:fatty acid metabolic process"/>
    <property type="evidence" value="ECO:0007669"/>
    <property type="project" value="TreeGrafter"/>
</dbReference>
<evidence type="ECO:0000256" key="1">
    <source>
        <dbReference type="ARBA" id="ARBA00006432"/>
    </source>
</evidence>
<gene>
    <name evidence="5" type="ORF">F9B16_22710</name>
</gene>
<dbReference type="GO" id="GO:0031956">
    <property type="term" value="F:medium-chain fatty acid-CoA ligase activity"/>
    <property type="evidence" value="ECO:0007669"/>
    <property type="project" value="TreeGrafter"/>
</dbReference>
<dbReference type="InterPro" id="IPR000873">
    <property type="entry name" value="AMP-dep_synth/lig_dom"/>
</dbReference>
<evidence type="ECO:0000313" key="5">
    <source>
        <dbReference type="EMBL" id="KAB2378909.1"/>
    </source>
</evidence>
<evidence type="ECO:0000313" key="6">
    <source>
        <dbReference type="Proteomes" id="UP000483004"/>
    </source>
</evidence>
<feature type="domain" description="AMP-dependent synthetase/ligase" evidence="4">
    <location>
        <begin position="19"/>
        <end position="343"/>
    </location>
</feature>
<feature type="region of interest" description="Disordered" evidence="3">
    <location>
        <begin position="127"/>
        <end position="159"/>
    </location>
</feature>